<sequence length="371" mass="42124">MYSKKEYLRHGILFIVTLIATTLAGGEWLFGKSILGKDDGFLTWEYFLKSLHFSIPFIGILFIHEMGHLLTSIKHRVKSSLPYFIPAWLGFLGVPSLGTFGAIIRMKGFINSRKKFFDIGVAGPIAGFVIAFAVLVYGFTHLPEADYIYEIHPEYLDPDFEGHTAEEGYVTLEMGYNLLFYGMEKILADPERMPNMSEIIHYPYIFAGYLALFFTALNLLPIGQLDGGHVIFGLFPRIHKNISLAFYTAFLFYAGLGIINPYHEFSSLIIALPLYIGFLFICFQKAGLPLQMRWAIVLVLATVQYLLAFYFPTIEGYSGWLFFGFLMGRVMGIVHPEVSGLKELDRKRKIIGWIAILIFILCFTPQPFMTG</sequence>
<keyword evidence="6" id="KW-0378">Hydrolase</keyword>
<feature type="transmembrane region" description="Helical" evidence="10">
    <location>
        <begin position="265"/>
        <end position="282"/>
    </location>
</feature>
<comment type="subcellular location">
    <subcellularLocation>
        <location evidence="2">Membrane</location>
        <topology evidence="2">Multi-pass membrane protein</topology>
    </subcellularLocation>
</comment>
<evidence type="ECO:0000256" key="2">
    <source>
        <dbReference type="ARBA" id="ARBA00004141"/>
    </source>
</evidence>
<dbReference type="InterPro" id="IPR044838">
    <property type="entry name" value="EGY1-like"/>
</dbReference>
<evidence type="ECO:0000313" key="12">
    <source>
        <dbReference type="EMBL" id="SDY86822.1"/>
    </source>
</evidence>
<keyword evidence="5 10" id="KW-0812">Transmembrane</keyword>
<accession>A0A1H3ND68</accession>
<evidence type="ECO:0000256" key="8">
    <source>
        <dbReference type="ARBA" id="ARBA00022989"/>
    </source>
</evidence>
<evidence type="ECO:0000256" key="9">
    <source>
        <dbReference type="ARBA" id="ARBA00023136"/>
    </source>
</evidence>
<keyword evidence="8 10" id="KW-1133">Transmembrane helix</keyword>
<feature type="transmembrane region" description="Helical" evidence="10">
    <location>
        <begin position="116"/>
        <end position="139"/>
    </location>
</feature>
<dbReference type="EMBL" id="FNQC01000003">
    <property type="protein sequence ID" value="SDY86822.1"/>
    <property type="molecule type" value="Genomic_DNA"/>
</dbReference>
<feature type="transmembrane region" description="Helical" evidence="10">
    <location>
        <begin position="12"/>
        <end position="30"/>
    </location>
</feature>
<protein>
    <submittedName>
        <fullName evidence="12">Peptidase family M50</fullName>
    </submittedName>
</protein>
<dbReference type="PANTHER" id="PTHR31412:SF0">
    <property type="entry name" value="ZINC METALLOPROTEASE EGY1, CHLOROPLASTIC-RELATED"/>
    <property type="match status" value="1"/>
</dbReference>
<feature type="domain" description="Peptidase M50" evidence="11">
    <location>
        <begin position="53"/>
        <end position="257"/>
    </location>
</feature>
<dbReference type="Pfam" id="PF02163">
    <property type="entry name" value="Peptidase_M50"/>
    <property type="match status" value="1"/>
</dbReference>
<feature type="transmembrane region" description="Helical" evidence="10">
    <location>
        <begin position="199"/>
        <end position="220"/>
    </location>
</feature>
<evidence type="ECO:0000256" key="6">
    <source>
        <dbReference type="ARBA" id="ARBA00022801"/>
    </source>
</evidence>
<dbReference type="Proteomes" id="UP000199663">
    <property type="component" value="Unassembled WGS sequence"/>
</dbReference>
<comment type="similarity">
    <text evidence="3">Belongs to the peptidase M50B family.</text>
</comment>
<keyword evidence="13" id="KW-1185">Reference proteome</keyword>
<keyword evidence="4" id="KW-0645">Protease</keyword>
<dbReference type="InterPro" id="IPR008915">
    <property type="entry name" value="Peptidase_M50"/>
</dbReference>
<evidence type="ECO:0000256" key="5">
    <source>
        <dbReference type="ARBA" id="ARBA00022692"/>
    </source>
</evidence>
<organism evidence="12 13">
    <name type="scientific">Rhodonellum ikkaensis</name>
    <dbReference type="NCBI Taxonomy" id="336829"/>
    <lineage>
        <taxon>Bacteria</taxon>
        <taxon>Pseudomonadati</taxon>
        <taxon>Bacteroidota</taxon>
        <taxon>Cytophagia</taxon>
        <taxon>Cytophagales</taxon>
        <taxon>Cytophagaceae</taxon>
        <taxon>Rhodonellum</taxon>
    </lineage>
</organism>
<dbReference type="PANTHER" id="PTHR31412">
    <property type="entry name" value="ZINC METALLOPROTEASE EGY1"/>
    <property type="match status" value="1"/>
</dbReference>
<dbReference type="CDD" id="cd06160">
    <property type="entry name" value="S2P-M50_like_2"/>
    <property type="match status" value="1"/>
</dbReference>
<evidence type="ECO:0000256" key="7">
    <source>
        <dbReference type="ARBA" id="ARBA00022946"/>
    </source>
</evidence>
<proteinExistence type="inferred from homology"/>
<gene>
    <name evidence="12" type="ORF">SAMN05444412_103203</name>
</gene>
<feature type="transmembrane region" description="Helical" evidence="10">
    <location>
        <begin position="350"/>
        <end position="368"/>
    </location>
</feature>
<evidence type="ECO:0000256" key="3">
    <source>
        <dbReference type="ARBA" id="ARBA00007931"/>
    </source>
</evidence>
<feature type="transmembrane region" description="Helical" evidence="10">
    <location>
        <begin position="241"/>
        <end position="259"/>
    </location>
</feature>
<feature type="transmembrane region" description="Helical" evidence="10">
    <location>
        <begin position="83"/>
        <end position="104"/>
    </location>
</feature>
<evidence type="ECO:0000256" key="4">
    <source>
        <dbReference type="ARBA" id="ARBA00022670"/>
    </source>
</evidence>
<evidence type="ECO:0000259" key="11">
    <source>
        <dbReference type="Pfam" id="PF02163"/>
    </source>
</evidence>
<evidence type="ECO:0000256" key="1">
    <source>
        <dbReference type="ARBA" id="ARBA00001947"/>
    </source>
</evidence>
<reference evidence="12 13" key="1">
    <citation type="submission" date="2016-10" db="EMBL/GenBank/DDBJ databases">
        <authorList>
            <person name="Varghese N."/>
            <person name="Submissions S."/>
        </authorList>
    </citation>
    <scope>NUCLEOTIDE SEQUENCE [LARGE SCALE GENOMIC DNA]</scope>
    <source>
        <strain evidence="12 13">DSM 17997</strain>
    </source>
</reference>
<comment type="caution">
    <text evidence="12">The sequence shown here is derived from an EMBL/GenBank/DDBJ whole genome shotgun (WGS) entry which is preliminary data.</text>
</comment>
<evidence type="ECO:0000256" key="10">
    <source>
        <dbReference type="SAM" id="Phobius"/>
    </source>
</evidence>
<evidence type="ECO:0000313" key="13">
    <source>
        <dbReference type="Proteomes" id="UP000199663"/>
    </source>
</evidence>
<name>A0A1H3ND68_9BACT</name>
<keyword evidence="9 10" id="KW-0472">Membrane</keyword>
<keyword evidence="7" id="KW-0809">Transit peptide</keyword>
<feature type="transmembrane region" description="Helical" evidence="10">
    <location>
        <begin position="42"/>
        <end position="63"/>
    </location>
</feature>
<dbReference type="RefSeq" id="WP_019597147.1">
    <property type="nucleotide sequence ID" value="NZ_FNQC01000003.1"/>
</dbReference>
<comment type="cofactor">
    <cofactor evidence="1">
        <name>Zn(2+)</name>
        <dbReference type="ChEBI" id="CHEBI:29105"/>
    </cofactor>
</comment>